<evidence type="ECO:0000313" key="1">
    <source>
        <dbReference type="EMBL" id="QHF14927.1"/>
    </source>
</evidence>
<sequence>MTDFVNGSAIYGNDAREETAARYGVHVATGVAGIMYVYPFKLAGGTLATTLIDEAGEYHMTAYGRSGYVRGVADLYSDLLSWSKHIGGGEEDGHPGKRLPYGLTVKLAYSMIFPTGQYNVASPWGSPGHNVFFFIPNASFSYLTQPNLLGDGTEFSLTIWYDIATKNHANNYQTGDVVDFDWAVSERIGKWQVGLAGNYATQVADDRINGVPVNGNGNRLGAATIGPVIAYQIPAWKSLIKLKVALPIWQRNYNRVTTVLTTFVKEF</sequence>
<organism evidence="1 2">
    <name type="scientific">Pandoraea fibrosis</name>
    <dbReference type="NCBI Taxonomy" id="1891094"/>
    <lineage>
        <taxon>Bacteria</taxon>
        <taxon>Pseudomonadati</taxon>
        <taxon>Pseudomonadota</taxon>
        <taxon>Betaproteobacteria</taxon>
        <taxon>Burkholderiales</taxon>
        <taxon>Burkholderiaceae</taxon>
        <taxon>Pandoraea</taxon>
    </lineage>
</organism>
<keyword evidence="2" id="KW-1185">Reference proteome</keyword>
<dbReference type="EMBL" id="CP047385">
    <property type="protein sequence ID" value="QHF14927.1"/>
    <property type="molecule type" value="Genomic_DNA"/>
</dbReference>
<proteinExistence type="predicted"/>
<evidence type="ECO:0000313" key="2">
    <source>
        <dbReference type="Proteomes" id="UP000035080"/>
    </source>
</evidence>
<gene>
    <name evidence="1" type="ORF">PI93_021430</name>
</gene>
<reference evidence="1 2" key="1">
    <citation type="journal article" date="2015" name="Genome Announc.">
        <title>Genome Sequences of Two Pandoraea pnomenusa Isolates Recovered 11 Months Apart from a Cystic Fibrosis Patient.</title>
        <authorList>
            <person name="Ee R."/>
            <person name="Ambrose M."/>
            <person name="Lazenby J."/>
            <person name="Williams P."/>
            <person name="Chan K.G."/>
            <person name="Roddam L."/>
        </authorList>
    </citation>
    <scope>NUCLEOTIDE SEQUENCE [LARGE SCALE GENOMIC DNA]</scope>
    <source>
        <strain evidence="1 2">6399</strain>
    </source>
</reference>
<dbReference type="RefSeq" id="WP_052240899.1">
    <property type="nucleotide sequence ID" value="NZ_CP047385.1"/>
</dbReference>
<name>A0ABX6HWI9_9BURK</name>
<dbReference type="Pfam" id="PF13557">
    <property type="entry name" value="Phenol_MetA_deg"/>
    <property type="match status" value="1"/>
</dbReference>
<protein>
    <submittedName>
        <fullName evidence="1">Phenol degradation protein meta</fullName>
    </submittedName>
</protein>
<dbReference type="InterPro" id="IPR025737">
    <property type="entry name" value="FApF"/>
</dbReference>
<dbReference type="Proteomes" id="UP000035080">
    <property type="component" value="Chromosome"/>
</dbReference>
<accession>A0ABX6HWI9</accession>